<feature type="compositionally biased region" description="Low complexity" evidence="1">
    <location>
        <begin position="62"/>
        <end position="75"/>
    </location>
</feature>
<protein>
    <submittedName>
        <fullName evidence="2">Uncharacterized protein</fullName>
    </submittedName>
</protein>
<evidence type="ECO:0000313" key="2">
    <source>
        <dbReference type="EMBL" id="KJZ76619.1"/>
    </source>
</evidence>
<feature type="compositionally biased region" description="Basic and acidic residues" evidence="1">
    <location>
        <begin position="242"/>
        <end position="254"/>
    </location>
</feature>
<dbReference type="EMBL" id="KQ030510">
    <property type="protein sequence ID" value="KJZ76619.1"/>
    <property type="molecule type" value="Genomic_DNA"/>
</dbReference>
<feature type="region of interest" description="Disordered" evidence="1">
    <location>
        <begin position="1"/>
        <end position="85"/>
    </location>
</feature>
<name>A0A0F8A681_9HYPO</name>
<dbReference type="PANTHER" id="PTHR22705">
    <property type="entry name" value="ZINC FINGER, ZZ DOMAIN CONTAINING 3"/>
    <property type="match status" value="1"/>
</dbReference>
<dbReference type="PANTHER" id="PTHR22705:SF0">
    <property type="entry name" value="ZZ-TYPE ZINC FINGER-CONTAINING PROTEIN 3"/>
    <property type="match status" value="1"/>
</dbReference>
<proteinExistence type="predicted"/>
<gene>
    <name evidence="2" type="ORF">HIM_03955</name>
</gene>
<evidence type="ECO:0000313" key="3">
    <source>
        <dbReference type="Proteomes" id="UP000054481"/>
    </source>
</evidence>
<dbReference type="OrthoDB" id="20473at2759"/>
<dbReference type="InterPro" id="IPR037830">
    <property type="entry name" value="ZZZ3"/>
</dbReference>
<evidence type="ECO:0000256" key="1">
    <source>
        <dbReference type="SAM" id="MobiDB-lite"/>
    </source>
</evidence>
<dbReference type="Proteomes" id="UP000054481">
    <property type="component" value="Unassembled WGS sequence"/>
</dbReference>
<feature type="compositionally biased region" description="Low complexity" evidence="1">
    <location>
        <begin position="12"/>
        <end position="24"/>
    </location>
</feature>
<keyword evidence="3" id="KW-1185">Reference proteome</keyword>
<organism evidence="2 3">
    <name type="scientific">Hirsutella minnesotensis 3608</name>
    <dbReference type="NCBI Taxonomy" id="1043627"/>
    <lineage>
        <taxon>Eukaryota</taxon>
        <taxon>Fungi</taxon>
        <taxon>Dikarya</taxon>
        <taxon>Ascomycota</taxon>
        <taxon>Pezizomycotina</taxon>
        <taxon>Sordariomycetes</taxon>
        <taxon>Hypocreomycetidae</taxon>
        <taxon>Hypocreales</taxon>
        <taxon>Ophiocordycipitaceae</taxon>
        <taxon>Hirsutella</taxon>
    </lineage>
</organism>
<feature type="region of interest" description="Disordered" evidence="1">
    <location>
        <begin position="224"/>
        <end position="254"/>
    </location>
</feature>
<sequence>MPPPPPPTPNLTVSTTASASASISKPDDEPIPPPPVSPITPTLPPARLPDATPQAPLPSPLTRPLLTHSQPDQVAVPPPAPRLIDFESNPDVIALKSAISVLQVQKKRAAADMQALDRAKDAAIEDPDAFLRDLVAGKVNAPPATAQSDSDDDEGDESQERLHAQPREWASLPKPQDVVRCPPINWAQYAVVGSSLDKLHAQEVSHPTQGAPASIGTNGIYEFKGDGKRDKYPGVAAPYAPTKDRIERKPKGKK</sequence>
<feature type="region of interest" description="Disordered" evidence="1">
    <location>
        <begin position="134"/>
        <end position="177"/>
    </location>
</feature>
<accession>A0A0F8A681</accession>
<feature type="compositionally biased region" description="Pro residues" evidence="1">
    <location>
        <begin position="31"/>
        <end position="47"/>
    </location>
</feature>
<reference evidence="2 3" key="1">
    <citation type="journal article" date="2014" name="Genome Biol. Evol.">
        <title>Comparative genomics and transcriptomics analyses reveal divergent lifestyle features of nematode endoparasitic fungus Hirsutella minnesotensis.</title>
        <authorList>
            <person name="Lai Y."/>
            <person name="Liu K."/>
            <person name="Zhang X."/>
            <person name="Zhang X."/>
            <person name="Li K."/>
            <person name="Wang N."/>
            <person name="Shu C."/>
            <person name="Wu Y."/>
            <person name="Wang C."/>
            <person name="Bushley K.E."/>
            <person name="Xiang M."/>
            <person name="Liu X."/>
        </authorList>
    </citation>
    <scope>NUCLEOTIDE SEQUENCE [LARGE SCALE GENOMIC DNA]</scope>
    <source>
        <strain evidence="2 3">3608</strain>
    </source>
</reference>
<dbReference type="AlphaFoldDB" id="A0A0F8A681"/>